<gene>
    <name evidence="3" type="ORF">ERS075579_01948</name>
</gene>
<name>A0A0U0ZLF3_9MYCO</name>
<reference evidence="3 4" key="1">
    <citation type="submission" date="2015-03" db="EMBL/GenBank/DDBJ databases">
        <authorList>
            <person name="Murphy D."/>
        </authorList>
    </citation>
    <scope>NUCLEOTIDE SEQUENCE [LARGE SCALE GENOMIC DNA]</scope>
    <source>
        <strain evidence="3 4">PAP088</strain>
    </source>
</reference>
<dbReference type="GO" id="GO:0005576">
    <property type="term" value="C:extracellular region"/>
    <property type="evidence" value="ECO:0007669"/>
    <property type="project" value="TreeGrafter"/>
</dbReference>
<dbReference type="PANTHER" id="PTHR33371">
    <property type="entry name" value="INTERMEMBRANE PHOSPHOLIPID TRANSPORT SYSTEM BINDING PROTEIN MLAD-RELATED"/>
    <property type="match status" value="1"/>
</dbReference>
<dbReference type="InterPro" id="IPR005693">
    <property type="entry name" value="Mce"/>
</dbReference>
<dbReference type="RefSeq" id="WP_016343612.1">
    <property type="nucleotide sequence ID" value="NZ_AP022621.1"/>
</dbReference>
<accession>A0A0U0ZLF3</accession>
<dbReference type="InterPro" id="IPR024516">
    <property type="entry name" value="Mce_C"/>
</dbReference>
<evidence type="ECO:0000259" key="2">
    <source>
        <dbReference type="Pfam" id="PF11887"/>
    </source>
</evidence>
<dbReference type="InterPro" id="IPR003399">
    <property type="entry name" value="Mce/MlaD"/>
</dbReference>
<proteinExistence type="predicted"/>
<dbReference type="NCBIfam" id="TIGR00996">
    <property type="entry name" value="Mtu_fam_mce"/>
    <property type="match status" value="1"/>
</dbReference>
<feature type="domain" description="Mce/MlaD" evidence="1">
    <location>
        <begin position="53"/>
        <end position="126"/>
    </location>
</feature>
<protein>
    <submittedName>
        <fullName evidence="3">Putative Mce family protein</fullName>
    </submittedName>
</protein>
<dbReference type="Proteomes" id="UP000045782">
    <property type="component" value="Unassembled WGS sequence"/>
</dbReference>
<dbReference type="InterPro" id="IPR052336">
    <property type="entry name" value="MlaD_Phospholipid_Transporter"/>
</dbReference>
<evidence type="ECO:0000259" key="1">
    <source>
        <dbReference type="Pfam" id="PF02470"/>
    </source>
</evidence>
<dbReference type="AlphaFoldDB" id="A0A0U0ZLF3"/>
<dbReference type="Pfam" id="PF02470">
    <property type="entry name" value="MlaD"/>
    <property type="match status" value="1"/>
</dbReference>
<feature type="domain" description="Mammalian cell entry C-terminal" evidence="2">
    <location>
        <begin position="136"/>
        <end position="318"/>
    </location>
</feature>
<dbReference type="EMBL" id="CSWP01000003">
    <property type="protein sequence ID" value="CPV47996.1"/>
    <property type="molecule type" value="Genomic_DNA"/>
</dbReference>
<sequence length="352" mass="38022">MAKNTAWQSLWRSISQRPVESYNKAWLGAIALAVIGALVGAMLLVKAVGLGYSHYTGEFLQAASLQPGANVSYAGVPVGNVTSVELAGDRIEVGMRVRDDITLRKDARASIKITTILGNQYVELRNGGDGTLPNRRIDLAHTEVPYDLQATLQDATSTFEQVDADKIAESTAILAKQLEGLPAVLPQAMENIQTLSSVISHRRDQIGTLLSSTELVAGTLHRQQGDIGKLIVQGRDLLGEFVSRQASFHSMMRAVTELVNVLNKIVVKDRGAVDKLIADVKTFSNLIGGHDDLFRSLLQVTAVAARNFTNLTGYGNALELSAPGGLAVDSWMCAISGRAKQFNMIPYFKDCQ</sequence>
<evidence type="ECO:0000313" key="4">
    <source>
        <dbReference type="Proteomes" id="UP000045782"/>
    </source>
</evidence>
<evidence type="ECO:0000313" key="3">
    <source>
        <dbReference type="EMBL" id="CPV47996.1"/>
    </source>
</evidence>
<dbReference type="PANTHER" id="PTHR33371:SF18">
    <property type="entry name" value="MCE-FAMILY PROTEIN MCE3C"/>
    <property type="match status" value="1"/>
</dbReference>
<dbReference type="Pfam" id="PF11887">
    <property type="entry name" value="Mce4_CUP1"/>
    <property type="match status" value="1"/>
</dbReference>
<organism evidence="3 4">
    <name type="scientific">Mycobacteroides abscessus</name>
    <dbReference type="NCBI Taxonomy" id="36809"/>
    <lineage>
        <taxon>Bacteria</taxon>
        <taxon>Bacillati</taxon>
        <taxon>Actinomycetota</taxon>
        <taxon>Actinomycetes</taxon>
        <taxon>Mycobacteriales</taxon>
        <taxon>Mycobacteriaceae</taxon>
        <taxon>Mycobacteroides</taxon>
    </lineage>
</organism>